<dbReference type="OrthoDB" id="8704412at2"/>
<organism evidence="1 2">
    <name type="scientific">Algibacter lectus</name>
    <dbReference type="NCBI Taxonomy" id="221126"/>
    <lineage>
        <taxon>Bacteria</taxon>
        <taxon>Pseudomonadati</taxon>
        <taxon>Bacteroidota</taxon>
        <taxon>Flavobacteriia</taxon>
        <taxon>Flavobacteriales</taxon>
        <taxon>Flavobacteriaceae</taxon>
        <taxon>Algibacter</taxon>
    </lineage>
</organism>
<reference evidence="1 2" key="1">
    <citation type="journal article" date="2014" name="Genome Announc.">
        <title>Draft Genome Sequences of Marine Flavobacterium Algibacter lectus Strains SS8 and NR4.</title>
        <authorList>
            <person name="Takatani N."/>
            <person name="Nakanishi M."/>
            <person name="Meirelles P."/>
            <person name="Mino S."/>
            <person name="Suda W."/>
            <person name="Oshima K."/>
            <person name="Hattori M."/>
            <person name="Ohkuma M."/>
            <person name="Hosokawa M."/>
            <person name="Miyashita K."/>
            <person name="Thompson F.L."/>
            <person name="Niwa A."/>
            <person name="Sawabe T."/>
            <person name="Sawabe T."/>
        </authorList>
    </citation>
    <scope>NUCLEOTIDE SEQUENCE [LARGE SCALE GENOMIC DNA]</scope>
    <source>
        <strain evidence="1 2">JCM 19300</strain>
    </source>
</reference>
<protein>
    <submittedName>
        <fullName evidence="1">Uncharacterized protein</fullName>
    </submittedName>
</protein>
<dbReference type="RefSeq" id="WP_042505118.1">
    <property type="nucleotide sequence ID" value="NZ_BBNQ01000010.1"/>
</dbReference>
<gene>
    <name evidence="1" type="ORF">JCM19300_1318</name>
</gene>
<evidence type="ECO:0000313" key="2">
    <source>
        <dbReference type="Proteomes" id="UP000029644"/>
    </source>
</evidence>
<name>A0A090VEV6_9FLAO</name>
<proteinExistence type="predicted"/>
<dbReference type="AlphaFoldDB" id="A0A090VEV6"/>
<dbReference type="Proteomes" id="UP000029644">
    <property type="component" value="Unassembled WGS sequence"/>
</dbReference>
<dbReference type="EMBL" id="BBNQ01000010">
    <property type="protein sequence ID" value="GAL63296.1"/>
    <property type="molecule type" value="Genomic_DNA"/>
</dbReference>
<evidence type="ECO:0000313" key="1">
    <source>
        <dbReference type="EMBL" id="GAL63296.1"/>
    </source>
</evidence>
<sequence>MNTEEFVKAFYTEKEGFLKEYLSENSKTEVGQLIKSLNLTDQQTEIIKKALDASFTDIFYTILLGLDGCTSIGDLEQQTYSIFDENNNQVCGGKLSGEIEGMAHEYFHELD</sequence>
<comment type="caution">
    <text evidence="1">The sequence shown here is derived from an EMBL/GenBank/DDBJ whole genome shotgun (WGS) entry which is preliminary data.</text>
</comment>
<accession>A0A090VEV6</accession>